<evidence type="ECO:0000256" key="7">
    <source>
        <dbReference type="PROSITE-ProRule" id="PRU00169"/>
    </source>
</evidence>
<dbReference type="PRINTS" id="PR00344">
    <property type="entry name" value="BCTRLSENSOR"/>
</dbReference>
<dbReference type="Pfam" id="PF00512">
    <property type="entry name" value="HisKA"/>
    <property type="match status" value="1"/>
</dbReference>
<dbReference type="Gene3D" id="3.40.50.2300">
    <property type="match status" value="1"/>
</dbReference>
<dbReference type="Pfam" id="PF07494">
    <property type="entry name" value="Reg_prop"/>
    <property type="match status" value="12"/>
</dbReference>
<evidence type="ECO:0000256" key="3">
    <source>
        <dbReference type="ARBA" id="ARBA00022553"/>
    </source>
</evidence>
<evidence type="ECO:0000256" key="8">
    <source>
        <dbReference type="SAM" id="SignalP"/>
    </source>
</evidence>
<evidence type="ECO:0000256" key="2">
    <source>
        <dbReference type="ARBA" id="ARBA00012438"/>
    </source>
</evidence>
<dbReference type="Gene3D" id="2.130.10.10">
    <property type="entry name" value="YVTN repeat-like/Quinoprotein amine dehydrogenase"/>
    <property type="match status" value="3"/>
</dbReference>
<keyword evidence="12" id="KW-0547">Nucleotide-binding</keyword>
<dbReference type="SUPFAM" id="SSF46689">
    <property type="entry name" value="Homeodomain-like"/>
    <property type="match status" value="1"/>
</dbReference>
<feature type="modified residue" description="4-aspartylphosphate" evidence="7">
    <location>
        <position position="1154"/>
    </location>
</feature>
<dbReference type="Proteomes" id="UP001199919">
    <property type="component" value="Unassembled WGS sequence"/>
</dbReference>
<dbReference type="Gene3D" id="3.30.565.10">
    <property type="entry name" value="Histidine kinase-like ATPase, C-terminal domain"/>
    <property type="match status" value="1"/>
</dbReference>
<dbReference type="EC" id="2.7.13.3" evidence="2"/>
<dbReference type="CDD" id="cd00082">
    <property type="entry name" value="HisKA"/>
    <property type="match status" value="1"/>
</dbReference>
<dbReference type="PROSITE" id="PS50109">
    <property type="entry name" value="HIS_KIN"/>
    <property type="match status" value="1"/>
</dbReference>
<name>A0ABS8TZV1_9SPHI</name>
<keyword evidence="13" id="KW-1185">Reference proteome</keyword>
<dbReference type="Pfam" id="PF00072">
    <property type="entry name" value="Response_reg"/>
    <property type="match status" value="1"/>
</dbReference>
<dbReference type="InterPro" id="IPR013783">
    <property type="entry name" value="Ig-like_fold"/>
</dbReference>
<feature type="domain" description="HTH araC/xylS-type" evidence="9">
    <location>
        <begin position="1253"/>
        <end position="1352"/>
    </location>
</feature>
<dbReference type="InterPro" id="IPR001789">
    <property type="entry name" value="Sig_transdc_resp-reg_receiver"/>
</dbReference>
<organism evidence="12 13">
    <name type="scientific">Mucilaginibacter roseus</name>
    <dbReference type="NCBI Taxonomy" id="1528868"/>
    <lineage>
        <taxon>Bacteria</taxon>
        <taxon>Pseudomonadati</taxon>
        <taxon>Bacteroidota</taxon>
        <taxon>Sphingobacteriia</taxon>
        <taxon>Sphingobacteriales</taxon>
        <taxon>Sphingobacteriaceae</taxon>
        <taxon>Mucilaginibacter</taxon>
    </lineage>
</organism>
<proteinExistence type="predicted"/>
<dbReference type="PANTHER" id="PTHR43547:SF2">
    <property type="entry name" value="HYBRID SIGNAL TRANSDUCTION HISTIDINE KINASE C"/>
    <property type="match status" value="1"/>
</dbReference>
<dbReference type="SMART" id="SM00448">
    <property type="entry name" value="REC"/>
    <property type="match status" value="1"/>
</dbReference>
<dbReference type="InterPro" id="IPR018060">
    <property type="entry name" value="HTH_AraC"/>
</dbReference>
<evidence type="ECO:0000313" key="13">
    <source>
        <dbReference type="Proteomes" id="UP001199919"/>
    </source>
</evidence>
<evidence type="ECO:0000259" key="11">
    <source>
        <dbReference type="PROSITE" id="PS50110"/>
    </source>
</evidence>
<dbReference type="InterPro" id="IPR036097">
    <property type="entry name" value="HisK_dim/P_sf"/>
</dbReference>
<dbReference type="InterPro" id="IPR004358">
    <property type="entry name" value="Sig_transdc_His_kin-like_C"/>
</dbReference>
<dbReference type="InterPro" id="IPR003594">
    <property type="entry name" value="HATPase_dom"/>
</dbReference>
<protein>
    <recommendedName>
        <fullName evidence="2">histidine kinase</fullName>
        <ecNumber evidence="2">2.7.13.3</ecNumber>
    </recommendedName>
</protein>
<dbReference type="InterPro" id="IPR011110">
    <property type="entry name" value="Reg_prop"/>
</dbReference>
<comment type="caution">
    <text evidence="12">The sequence shown here is derived from an EMBL/GenBank/DDBJ whole genome shotgun (WGS) entry which is preliminary data.</text>
</comment>
<dbReference type="Gene3D" id="1.10.10.60">
    <property type="entry name" value="Homeodomain-like"/>
    <property type="match status" value="1"/>
</dbReference>
<dbReference type="EMBL" id="JAJPWV010000001">
    <property type="protein sequence ID" value="MCD8739127.1"/>
    <property type="molecule type" value="Genomic_DNA"/>
</dbReference>
<sequence length="1356" mass="152553">MFKPVARLVLFCLPILLGKSYAQSNVQFTHLTTLNGLSQSKVNCILKDKLGFMWFGTQNGLNKYDGYSFKIYQHNLKDSTSIPGNDINCLFEDSNGDLWIGTSDGGLVLYDRGKDAFVSIGTKGANSTLISDLAVTAIYEDRQKNFWVGTFNKLNLLNRKTRQVKQFAASTGTLSNNTISCIYQDSKNRLWIGTAGGLNILNPKTGSCKTFLNNDSDATSLSHNKVNCINQDASGNLWIGTADGLNKLSADSRKFEVYKHKSNNNNSLSNNVVNAISNDGANNLWVATESALDHFELSSKTFTHYQELPFDERSLSHSSVYSLLVDNVGILWVGTYNGGINKYDKNETSFKLYRNFNNENLNTNTVSSFAEGADGDVWVGTDGGGLYHWQRKNNWFTAFNPQSKQHYFPSLSVLALKLSADKKVLWAGTYGNGLIKMDLSTMKPVFYNAGLKNNAVYTLMEDRQGNIWAGTNGGGVSMLNPATGRFKNYMYTQYGQSISSNFVRSLCEDADGNIWIGTYSGGLNMLNPKTGKFTYYNTLNSGLQSDIIYAIYQDKQKNIWVGTMGGGLHLFDNTTHRFKPFNRSNGLAGNIINSISEDKNGMLWISTDNGINQYDPHTKKFKTFTVLNGLQSNEFFLGAGITLNNNDLLFGGLNGFNLIDPDDIKINRHIPPVVITDFLLFNKSVPVANKNSPLQLNINETREIALSHNQSVFTIEFAALNYTIPQKNRYAYRLEGFDRRWNHIRNERKVTYTNLDPGEYTFRVIASNNDGVWNRQGAFIKIIIKPPFWKTNIAYLIYIAVIAGILYVIYREIVSREKLKNEIEFQKLSASKTQELNQLKLNFFTNISHELRTPLSLIIDPIRKISTGDISAEKVNSYSALAYKNAVRLMALVNQLLDFRKLESGNMQPDLKKVRVEALVSDAFDNFNLKANERNIQYSLRIEDNVTHAWLDSDKLHKILTNLLANAFKHTPDNGMVTVLVKQVNINDKEFIEIHVVDTGIGIPKQFHEKIFDIFYQVKGTQRFAKESSGIGLALTKELVTMHNGDIVVESEEGKGTDFIVRIPVGSGLDDGPENIPDNTKEQIGEYKEQTALEIIPDNIDTNLPVILVVEDNDNLRRYITQELSETYLVYQACDGLEGYEMAIKIVPDMVISDILMPGHDGLELCNKLKTDEKTSHIPVILLTARQTEENRIEGYTTGADAYIAKPYNSALLKVRIQNILDSRKKLRELYSNTVEEKHVQVEISPIDKQFLKKAIKIVEDNIADIDFDIDTLAERLQMSRRQLYRKISALTNKTVHDFVTDIRMEKAAALLLSGDFTIAEVAYKVGFSEPANFSRSFSKKYGMSPKTYLNGKSNL</sequence>
<dbReference type="SUPFAM" id="SSF55874">
    <property type="entry name" value="ATPase domain of HSP90 chaperone/DNA topoisomerase II/histidine kinase"/>
    <property type="match status" value="1"/>
</dbReference>
<dbReference type="InterPro" id="IPR018062">
    <property type="entry name" value="HTH_AraC-typ_CS"/>
</dbReference>
<keyword evidence="3 7" id="KW-0597">Phosphoprotein</keyword>
<dbReference type="InterPro" id="IPR011123">
    <property type="entry name" value="Y_Y_Y"/>
</dbReference>
<dbReference type="SMART" id="SM00388">
    <property type="entry name" value="HisKA"/>
    <property type="match status" value="1"/>
</dbReference>
<keyword evidence="4" id="KW-0805">Transcription regulation</keyword>
<dbReference type="InterPro" id="IPR009057">
    <property type="entry name" value="Homeodomain-like_sf"/>
</dbReference>
<keyword evidence="5" id="KW-0238">DNA-binding</keyword>
<evidence type="ECO:0000256" key="1">
    <source>
        <dbReference type="ARBA" id="ARBA00000085"/>
    </source>
</evidence>
<dbReference type="SMART" id="SM00387">
    <property type="entry name" value="HATPase_c"/>
    <property type="match status" value="1"/>
</dbReference>
<keyword evidence="12" id="KW-0067">ATP-binding</keyword>
<dbReference type="InterPro" id="IPR003661">
    <property type="entry name" value="HisK_dim/P_dom"/>
</dbReference>
<dbReference type="PROSITE" id="PS01124">
    <property type="entry name" value="HTH_ARAC_FAMILY_2"/>
    <property type="match status" value="1"/>
</dbReference>
<dbReference type="SUPFAM" id="SSF63829">
    <property type="entry name" value="Calcium-dependent phosphotriesterase"/>
    <property type="match status" value="3"/>
</dbReference>
<keyword evidence="8" id="KW-0732">Signal</keyword>
<dbReference type="InterPro" id="IPR005467">
    <property type="entry name" value="His_kinase_dom"/>
</dbReference>
<dbReference type="RefSeq" id="WP_232175000.1">
    <property type="nucleotide sequence ID" value="NZ_JAJPWV010000001.1"/>
</dbReference>
<accession>A0ABS8TZV1</accession>
<evidence type="ECO:0000259" key="9">
    <source>
        <dbReference type="PROSITE" id="PS01124"/>
    </source>
</evidence>
<dbReference type="InterPro" id="IPR015943">
    <property type="entry name" value="WD40/YVTN_repeat-like_dom_sf"/>
</dbReference>
<dbReference type="Pfam" id="PF07495">
    <property type="entry name" value="Y_Y_Y"/>
    <property type="match status" value="1"/>
</dbReference>
<comment type="catalytic activity">
    <reaction evidence="1">
        <text>ATP + protein L-histidine = ADP + protein N-phospho-L-histidine.</text>
        <dbReference type="EC" id="2.7.13.3"/>
    </reaction>
</comment>
<dbReference type="Gene3D" id="1.10.287.130">
    <property type="match status" value="1"/>
</dbReference>
<dbReference type="CDD" id="cd17574">
    <property type="entry name" value="REC_OmpR"/>
    <property type="match status" value="1"/>
</dbReference>
<reference evidence="12 13" key="1">
    <citation type="submission" date="2021-12" db="EMBL/GenBank/DDBJ databases">
        <title>Mucilaginibacter roseus genome.</title>
        <authorList>
            <person name="Ferreira J.R."/>
            <person name="Newman J.D."/>
        </authorList>
    </citation>
    <scope>NUCLEOTIDE SEQUENCE [LARGE SCALE GENOMIC DNA]</scope>
    <source>
        <strain evidence="12 13">LMG 28454</strain>
    </source>
</reference>
<feature type="signal peptide" evidence="8">
    <location>
        <begin position="1"/>
        <end position="22"/>
    </location>
</feature>
<dbReference type="SMART" id="SM00342">
    <property type="entry name" value="HTH_ARAC"/>
    <property type="match status" value="1"/>
</dbReference>
<dbReference type="Pfam" id="PF02518">
    <property type="entry name" value="HATPase_c"/>
    <property type="match status" value="1"/>
</dbReference>
<evidence type="ECO:0000313" key="12">
    <source>
        <dbReference type="EMBL" id="MCD8739127.1"/>
    </source>
</evidence>
<dbReference type="InterPro" id="IPR011006">
    <property type="entry name" value="CheY-like_superfamily"/>
</dbReference>
<dbReference type="SUPFAM" id="SSF47384">
    <property type="entry name" value="Homodimeric domain of signal transducing histidine kinase"/>
    <property type="match status" value="1"/>
</dbReference>
<feature type="domain" description="Response regulatory" evidence="11">
    <location>
        <begin position="1106"/>
        <end position="1221"/>
    </location>
</feature>
<dbReference type="CDD" id="cd00146">
    <property type="entry name" value="PKD"/>
    <property type="match status" value="1"/>
</dbReference>
<dbReference type="PROSITE" id="PS50110">
    <property type="entry name" value="RESPONSE_REGULATORY"/>
    <property type="match status" value="1"/>
</dbReference>
<dbReference type="InterPro" id="IPR036890">
    <property type="entry name" value="HATPase_C_sf"/>
</dbReference>
<evidence type="ECO:0000256" key="4">
    <source>
        <dbReference type="ARBA" id="ARBA00023015"/>
    </source>
</evidence>
<dbReference type="Gene3D" id="2.60.40.10">
    <property type="entry name" value="Immunoglobulins"/>
    <property type="match status" value="1"/>
</dbReference>
<feature type="domain" description="Histidine kinase" evidence="10">
    <location>
        <begin position="846"/>
        <end position="1067"/>
    </location>
</feature>
<evidence type="ECO:0000259" key="10">
    <source>
        <dbReference type="PROSITE" id="PS50109"/>
    </source>
</evidence>
<keyword evidence="6" id="KW-0804">Transcription</keyword>
<dbReference type="SUPFAM" id="SSF52172">
    <property type="entry name" value="CheY-like"/>
    <property type="match status" value="1"/>
</dbReference>
<dbReference type="PANTHER" id="PTHR43547">
    <property type="entry name" value="TWO-COMPONENT HISTIDINE KINASE"/>
    <property type="match status" value="1"/>
</dbReference>
<dbReference type="GO" id="GO:0005524">
    <property type="term" value="F:ATP binding"/>
    <property type="evidence" value="ECO:0007669"/>
    <property type="project" value="UniProtKB-KW"/>
</dbReference>
<gene>
    <name evidence="12" type="ORF">LT679_00820</name>
</gene>
<dbReference type="PROSITE" id="PS00041">
    <property type="entry name" value="HTH_ARAC_FAMILY_1"/>
    <property type="match status" value="1"/>
</dbReference>
<evidence type="ECO:0000256" key="6">
    <source>
        <dbReference type="ARBA" id="ARBA00023163"/>
    </source>
</evidence>
<evidence type="ECO:0000256" key="5">
    <source>
        <dbReference type="ARBA" id="ARBA00023125"/>
    </source>
</evidence>
<dbReference type="Pfam" id="PF12833">
    <property type="entry name" value="HTH_18"/>
    <property type="match status" value="1"/>
</dbReference>
<feature type="chain" id="PRO_5046583812" description="histidine kinase" evidence="8">
    <location>
        <begin position="23"/>
        <end position="1356"/>
    </location>
</feature>